<dbReference type="OrthoDB" id="196024at2759"/>
<proteinExistence type="predicted"/>
<reference evidence="1" key="2">
    <citation type="submission" date="2021-04" db="EMBL/GenBank/DDBJ databases">
        <authorList>
            <person name="Podell S."/>
        </authorList>
    </citation>
    <scope>NUCLEOTIDE SEQUENCE</scope>
    <source>
        <strain evidence="1">Hildebrandi</strain>
    </source>
</reference>
<dbReference type="EMBL" id="JAGRRH010000022">
    <property type="protein sequence ID" value="KAG7345137.1"/>
    <property type="molecule type" value="Genomic_DNA"/>
</dbReference>
<gene>
    <name evidence="1" type="ORF">IV203_032668</name>
</gene>
<dbReference type="Proteomes" id="UP000693970">
    <property type="component" value="Unassembled WGS sequence"/>
</dbReference>
<keyword evidence="2" id="KW-1185">Reference proteome</keyword>
<dbReference type="AlphaFoldDB" id="A0A9K3KK12"/>
<evidence type="ECO:0000313" key="2">
    <source>
        <dbReference type="Proteomes" id="UP000693970"/>
    </source>
</evidence>
<sequence length="294" mass="31993">MRRFVRMVVFFVIATIIATTSFAFTFQGAVDRQSHSTSPRSLRQLISSFHLDSTEETTKDAAARTRRSFLQESFVTVTVAGITNAAFPANAFDGGVGGLGKTKPQTGVKFFGDGSGPIQNDKGIVTAEIQSISGKPILVSFQTPWPLLTSSGLEARDLRNSESAFIQVVSMPKNDWRDKKVFEQLLLDSVLASTGKFGMYGQPYNVQVKPFKTSNDVDGSIAQQQLFSVTFTTLTPAMRESERKAMIQCKQIDTDTLVLLVAGTTAARFPSNEGVLGDVVNSFQAAKAPESKLR</sequence>
<comment type="caution">
    <text evidence="1">The sequence shown here is derived from an EMBL/GenBank/DDBJ whole genome shotgun (WGS) entry which is preliminary data.</text>
</comment>
<name>A0A9K3KK12_9STRA</name>
<evidence type="ECO:0000313" key="1">
    <source>
        <dbReference type="EMBL" id="KAG7345137.1"/>
    </source>
</evidence>
<reference evidence="1" key="1">
    <citation type="journal article" date="2021" name="Sci. Rep.">
        <title>Diploid genomic architecture of Nitzschia inconspicua, an elite biomass production diatom.</title>
        <authorList>
            <person name="Oliver A."/>
            <person name="Podell S."/>
            <person name="Pinowska A."/>
            <person name="Traller J.C."/>
            <person name="Smith S.R."/>
            <person name="McClure R."/>
            <person name="Beliaev A."/>
            <person name="Bohutskyi P."/>
            <person name="Hill E.A."/>
            <person name="Rabines A."/>
            <person name="Zheng H."/>
            <person name="Allen L.Z."/>
            <person name="Kuo A."/>
            <person name="Grigoriev I.V."/>
            <person name="Allen A.E."/>
            <person name="Hazlebeck D."/>
            <person name="Allen E.E."/>
        </authorList>
    </citation>
    <scope>NUCLEOTIDE SEQUENCE</scope>
    <source>
        <strain evidence="1">Hildebrandi</strain>
    </source>
</reference>
<protein>
    <submittedName>
        <fullName evidence="1">Uncharacterized protein</fullName>
    </submittedName>
</protein>
<accession>A0A9K3KK12</accession>
<organism evidence="1 2">
    <name type="scientific">Nitzschia inconspicua</name>
    <dbReference type="NCBI Taxonomy" id="303405"/>
    <lineage>
        <taxon>Eukaryota</taxon>
        <taxon>Sar</taxon>
        <taxon>Stramenopiles</taxon>
        <taxon>Ochrophyta</taxon>
        <taxon>Bacillariophyta</taxon>
        <taxon>Bacillariophyceae</taxon>
        <taxon>Bacillariophycidae</taxon>
        <taxon>Bacillariales</taxon>
        <taxon>Bacillariaceae</taxon>
        <taxon>Nitzschia</taxon>
    </lineage>
</organism>